<dbReference type="Pfam" id="PF06305">
    <property type="entry name" value="LapA_dom"/>
    <property type="match status" value="1"/>
</dbReference>
<feature type="compositionally biased region" description="Low complexity" evidence="5">
    <location>
        <begin position="110"/>
        <end position="126"/>
    </location>
</feature>
<evidence type="ECO:0000256" key="2">
    <source>
        <dbReference type="ARBA" id="ARBA00022692"/>
    </source>
</evidence>
<evidence type="ECO:0000313" key="8">
    <source>
        <dbReference type="EMBL" id="RIY00764.1"/>
    </source>
</evidence>
<dbReference type="AlphaFoldDB" id="A0A3A1WIH6"/>
<feature type="domain" description="Lipopolysaccharide assembly protein A" evidence="7">
    <location>
        <begin position="26"/>
        <end position="92"/>
    </location>
</feature>
<keyword evidence="1" id="KW-1003">Cell membrane</keyword>
<protein>
    <submittedName>
        <fullName evidence="8">DUF1049 domain-containing protein</fullName>
    </submittedName>
</protein>
<organism evidence="8 9">
    <name type="scientific">Aureimonas flava</name>
    <dbReference type="NCBI Taxonomy" id="2320271"/>
    <lineage>
        <taxon>Bacteria</taxon>
        <taxon>Pseudomonadati</taxon>
        <taxon>Pseudomonadota</taxon>
        <taxon>Alphaproteobacteria</taxon>
        <taxon>Hyphomicrobiales</taxon>
        <taxon>Aurantimonadaceae</taxon>
        <taxon>Aureimonas</taxon>
    </lineage>
</organism>
<gene>
    <name evidence="8" type="ORF">D3218_10145</name>
</gene>
<sequence length="132" mass="14113">MISKILTLLVLGPLAILLVVFCVANRAPVPVSLDPIGTIPQFVYQVPLFVLLTGAVILGLLLGGLGTWVTQRHYRARAARRGNEVENLRHEVEVSHERLRRLREEQARAASAGPALAAPGEARPALSGPAAA</sequence>
<dbReference type="RefSeq" id="WP_119539967.1">
    <property type="nucleotide sequence ID" value="NZ_QYRN01000005.1"/>
</dbReference>
<keyword evidence="9" id="KW-1185">Reference proteome</keyword>
<evidence type="ECO:0000256" key="5">
    <source>
        <dbReference type="SAM" id="MobiDB-lite"/>
    </source>
</evidence>
<feature type="transmembrane region" description="Helical" evidence="6">
    <location>
        <begin position="42"/>
        <end position="70"/>
    </location>
</feature>
<keyword evidence="4 6" id="KW-0472">Membrane</keyword>
<evidence type="ECO:0000256" key="6">
    <source>
        <dbReference type="SAM" id="Phobius"/>
    </source>
</evidence>
<evidence type="ECO:0000256" key="1">
    <source>
        <dbReference type="ARBA" id="ARBA00022475"/>
    </source>
</evidence>
<evidence type="ECO:0000256" key="4">
    <source>
        <dbReference type="ARBA" id="ARBA00023136"/>
    </source>
</evidence>
<dbReference type="EMBL" id="QYRN01000005">
    <property type="protein sequence ID" value="RIY00764.1"/>
    <property type="molecule type" value="Genomic_DNA"/>
</dbReference>
<evidence type="ECO:0000256" key="3">
    <source>
        <dbReference type="ARBA" id="ARBA00022989"/>
    </source>
</evidence>
<dbReference type="Proteomes" id="UP000265750">
    <property type="component" value="Unassembled WGS sequence"/>
</dbReference>
<evidence type="ECO:0000313" key="9">
    <source>
        <dbReference type="Proteomes" id="UP000265750"/>
    </source>
</evidence>
<evidence type="ECO:0000259" key="7">
    <source>
        <dbReference type="Pfam" id="PF06305"/>
    </source>
</evidence>
<feature type="region of interest" description="Disordered" evidence="5">
    <location>
        <begin position="110"/>
        <end position="132"/>
    </location>
</feature>
<proteinExistence type="predicted"/>
<keyword evidence="3 6" id="KW-1133">Transmembrane helix</keyword>
<name>A0A3A1WIH6_9HYPH</name>
<accession>A0A3A1WIH6</accession>
<reference evidence="9" key="1">
    <citation type="submission" date="2018-09" db="EMBL/GenBank/DDBJ databases">
        <authorList>
            <person name="Tuo L."/>
        </authorList>
    </citation>
    <scope>NUCLEOTIDE SEQUENCE [LARGE SCALE GENOMIC DNA]</scope>
    <source>
        <strain evidence="9">M2BS4Y-1</strain>
    </source>
</reference>
<keyword evidence="2 6" id="KW-0812">Transmembrane</keyword>
<dbReference type="GO" id="GO:0005886">
    <property type="term" value="C:plasma membrane"/>
    <property type="evidence" value="ECO:0007669"/>
    <property type="project" value="InterPro"/>
</dbReference>
<dbReference type="InterPro" id="IPR010445">
    <property type="entry name" value="LapA_dom"/>
</dbReference>
<comment type="caution">
    <text evidence="8">The sequence shown here is derived from an EMBL/GenBank/DDBJ whole genome shotgun (WGS) entry which is preliminary data.</text>
</comment>